<organism evidence="1 2">
    <name type="scientific">Arctium lappa</name>
    <name type="common">Greater burdock</name>
    <name type="synonym">Lappa major</name>
    <dbReference type="NCBI Taxonomy" id="4217"/>
    <lineage>
        <taxon>Eukaryota</taxon>
        <taxon>Viridiplantae</taxon>
        <taxon>Streptophyta</taxon>
        <taxon>Embryophyta</taxon>
        <taxon>Tracheophyta</taxon>
        <taxon>Spermatophyta</taxon>
        <taxon>Magnoliopsida</taxon>
        <taxon>eudicotyledons</taxon>
        <taxon>Gunneridae</taxon>
        <taxon>Pentapetalae</taxon>
        <taxon>asterids</taxon>
        <taxon>campanulids</taxon>
        <taxon>Asterales</taxon>
        <taxon>Asteraceae</taxon>
        <taxon>Carduoideae</taxon>
        <taxon>Cardueae</taxon>
        <taxon>Arctiinae</taxon>
        <taxon>Arctium</taxon>
    </lineage>
</organism>
<dbReference type="EMBL" id="CM042051">
    <property type="protein sequence ID" value="KAI3728905.1"/>
    <property type="molecule type" value="Genomic_DNA"/>
</dbReference>
<reference evidence="2" key="1">
    <citation type="journal article" date="2022" name="Mol. Ecol. Resour.">
        <title>The genomes of chicory, endive, great burdock and yacon provide insights into Asteraceae palaeo-polyploidization history and plant inulin production.</title>
        <authorList>
            <person name="Fan W."/>
            <person name="Wang S."/>
            <person name="Wang H."/>
            <person name="Wang A."/>
            <person name="Jiang F."/>
            <person name="Liu H."/>
            <person name="Zhao H."/>
            <person name="Xu D."/>
            <person name="Zhang Y."/>
        </authorList>
    </citation>
    <scope>NUCLEOTIDE SEQUENCE [LARGE SCALE GENOMIC DNA]</scope>
    <source>
        <strain evidence="2">cv. Niubang</strain>
    </source>
</reference>
<proteinExistence type="predicted"/>
<reference evidence="1 2" key="2">
    <citation type="journal article" date="2022" name="Mol. Ecol. Resour.">
        <title>The genomes of chicory, endive, great burdock and yacon provide insights into Asteraceae paleo-polyploidization history and plant inulin production.</title>
        <authorList>
            <person name="Fan W."/>
            <person name="Wang S."/>
            <person name="Wang H."/>
            <person name="Wang A."/>
            <person name="Jiang F."/>
            <person name="Liu H."/>
            <person name="Zhao H."/>
            <person name="Xu D."/>
            <person name="Zhang Y."/>
        </authorList>
    </citation>
    <scope>NUCLEOTIDE SEQUENCE [LARGE SCALE GENOMIC DNA]</scope>
    <source>
        <strain evidence="2">cv. Niubang</strain>
    </source>
</reference>
<sequence length="125" mass="13939">MEKTMETTDEKENGSESNVNAKGFVTTNLRWKRDGRKRSESVEVKRGRYPSLHATSIHSLPFFLFNKSPPETHTHTHTQSPVPSVTLAGSLRPPQHSTTASSSVHLAVNFDQQSNCLCEFQDIGT</sequence>
<gene>
    <name evidence="1" type="ORF">L6452_17550</name>
</gene>
<protein>
    <submittedName>
        <fullName evidence="1">Uncharacterized protein</fullName>
    </submittedName>
</protein>
<name>A0ACB9C3V1_ARCLA</name>
<keyword evidence="2" id="KW-1185">Reference proteome</keyword>
<dbReference type="Proteomes" id="UP001055879">
    <property type="component" value="Linkage Group LG05"/>
</dbReference>
<comment type="caution">
    <text evidence="1">The sequence shown here is derived from an EMBL/GenBank/DDBJ whole genome shotgun (WGS) entry which is preliminary data.</text>
</comment>
<accession>A0ACB9C3V1</accession>
<evidence type="ECO:0000313" key="2">
    <source>
        <dbReference type="Proteomes" id="UP001055879"/>
    </source>
</evidence>
<evidence type="ECO:0000313" key="1">
    <source>
        <dbReference type="EMBL" id="KAI3728905.1"/>
    </source>
</evidence>